<reference evidence="1" key="1">
    <citation type="submission" date="2023-08" db="EMBL/GenBank/DDBJ databases">
        <authorList>
            <person name="Alioto T."/>
            <person name="Alioto T."/>
            <person name="Gomez Garrido J."/>
        </authorList>
    </citation>
    <scope>NUCLEOTIDE SEQUENCE</scope>
</reference>
<protein>
    <submittedName>
        <fullName evidence="1">Uncharacterized protein</fullName>
    </submittedName>
</protein>
<sequence>MGAHIDDPQGRGPFCFRGHDQVYHRSSHKQFAQMYVVDRCTLEVMHRFDEIIRANNVYAESYRTPREVEVHEEQHPQQEQRPMSVVNLVFNTADRWKHNLPSANEIDIVFSNTDSKPLFNRDFKFTQETMKSMLSV</sequence>
<proteinExistence type="predicted"/>
<dbReference type="Proteomes" id="UP001162480">
    <property type="component" value="Chromosome 10"/>
</dbReference>
<name>A0AA36F7U9_OCTVU</name>
<evidence type="ECO:0000313" key="1">
    <source>
        <dbReference type="EMBL" id="CAI9729006.1"/>
    </source>
</evidence>
<dbReference type="EMBL" id="OX597823">
    <property type="protein sequence ID" value="CAI9729006.1"/>
    <property type="molecule type" value="Genomic_DNA"/>
</dbReference>
<dbReference type="AlphaFoldDB" id="A0AA36F7U9"/>
<gene>
    <name evidence="1" type="ORF">OCTVUL_1B013983</name>
</gene>
<organism evidence="1 2">
    <name type="scientific">Octopus vulgaris</name>
    <name type="common">Common octopus</name>
    <dbReference type="NCBI Taxonomy" id="6645"/>
    <lineage>
        <taxon>Eukaryota</taxon>
        <taxon>Metazoa</taxon>
        <taxon>Spiralia</taxon>
        <taxon>Lophotrochozoa</taxon>
        <taxon>Mollusca</taxon>
        <taxon>Cephalopoda</taxon>
        <taxon>Coleoidea</taxon>
        <taxon>Octopodiformes</taxon>
        <taxon>Octopoda</taxon>
        <taxon>Incirrata</taxon>
        <taxon>Octopodidae</taxon>
        <taxon>Octopus</taxon>
    </lineage>
</organism>
<accession>A0AA36F7U9</accession>
<keyword evidence="2" id="KW-1185">Reference proteome</keyword>
<evidence type="ECO:0000313" key="2">
    <source>
        <dbReference type="Proteomes" id="UP001162480"/>
    </source>
</evidence>